<sequence length="283" mass="32369">MKKWILSAFIYLGIVIIGYYIYDSVFLEETKVDTHAEEHKTENTTEHNNHATTENEHSESEHEHGANTETESEVNVTIEEVSDKLVLNLKDLTGKPVTNLEVNHEKLLHLIVVDEHLDQYYHLHPEETTPGQFEVKNELEEGIYKAFVDIKPNNLVYQVQPISFKVGNPVEDEHHHDSLTVDQLLEKTVEDNKVTLSTTPLVINEPVTLTFDVHGANLETYLGALGHVVILDEEAQQYLHVHPLEGDTPVFETQFTNPGIYKIWAEFQINGEVKIFPFVVEIK</sequence>
<evidence type="ECO:0008006" key="5">
    <source>
        <dbReference type="Google" id="ProtNLM"/>
    </source>
</evidence>
<dbReference type="Proteomes" id="UP001597318">
    <property type="component" value="Unassembled WGS sequence"/>
</dbReference>
<gene>
    <name evidence="3" type="ORF">ACFSKK_02610</name>
</gene>
<organism evidence="3 4">
    <name type="scientific">Metabacillus endolithicus</name>
    <dbReference type="NCBI Taxonomy" id="1535204"/>
    <lineage>
        <taxon>Bacteria</taxon>
        <taxon>Bacillati</taxon>
        <taxon>Bacillota</taxon>
        <taxon>Bacilli</taxon>
        <taxon>Bacillales</taxon>
        <taxon>Bacillaceae</taxon>
        <taxon>Metabacillus</taxon>
    </lineage>
</organism>
<evidence type="ECO:0000313" key="4">
    <source>
        <dbReference type="Proteomes" id="UP001597318"/>
    </source>
</evidence>
<feature type="compositionally biased region" description="Basic and acidic residues" evidence="1">
    <location>
        <begin position="37"/>
        <end position="66"/>
    </location>
</feature>
<keyword evidence="2" id="KW-0812">Transmembrane</keyword>
<dbReference type="EMBL" id="JBHUIK010000001">
    <property type="protein sequence ID" value="MFD2212600.1"/>
    <property type="molecule type" value="Genomic_DNA"/>
</dbReference>
<evidence type="ECO:0000256" key="2">
    <source>
        <dbReference type="SAM" id="Phobius"/>
    </source>
</evidence>
<evidence type="ECO:0000256" key="1">
    <source>
        <dbReference type="SAM" id="MobiDB-lite"/>
    </source>
</evidence>
<keyword evidence="4" id="KW-1185">Reference proteome</keyword>
<keyword evidence="2" id="KW-0472">Membrane</keyword>
<name>A0ABW5BT17_9BACI</name>
<evidence type="ECO:0000313" key="3">
    <source>
        <dbReference type="EMBL" id="MFD2212600.1"/>
    </source>
</evidence>
<feature type="transmembrane region" description="Helical" evidence="2">
    <location>
        <begin position="5"/>
        <end position="22"/>
    </location>
</feature>
<comment type="caution">
    <text evidence="3">The sequence shown here is derived from an EMBL/GenBank/DDBJ whole genome shotgun (WGS) entry which is preliminary data.</text>
</comment>
<keyword evidence="2" id="KW-1133">Transmembrane helix</keyword>
<reference evidence="4" key="1">
    <citation type="journal article" date="2019" name="Int. J. Syst. Evol. Microbiol.">
        <title>The Global Catalogue of Microorganisms (GCM) 10K type strain sequencing project: providing services to taxonomists for standard genome sequencing and annotation.</title>
        <authorList>
            <consortium name="The Broad Institute Genomics Platform"/>
            <consortium name="The Broad Institute Genome Sequencing Center for Infectious Disease"/>
            <person name="Wu L."/>
            <person name="Ma J."/>
        </authorList>
    </citation>
    <scope>NUCLEOTIDE SEQUENCE [LARGE SCALE GENOMIC DNA]</scope>
    <source>
        <strain evidence="4">CGMCC 1.15474</strain>
    </source>
</reference>
<accession>A0ABW5BT17</accession>
<proteinExistence type="predicted"/>
<dbReference type="RefSeq" id="WP_379049927.1">
    <property type="nucleotide sequence ID" value="NZ_JBHUIK010000001.1"/>
</dbReference>
<feature type="region of interest" description="Disordered" evidence="1">
    <location>
        <begin position="37"/>
        <end position="74"/>
    </location>
</feature>
<protein>
    <recommendedName>
        <fullName evidence="5">Secreted protein</fullName>
    </recommendedName>
</protein>